<evidence type="ECO:0000313" key="1">
    <source>
        <dbReference type="EMBL" id="MBW87368.1"/>
    </source>
</evidence>
<keyword evidence="1" id="KW-0808">Transferase</keyword>
<dbReference type="AlphaFoldDB" id="A0A2P2J1L3"/>
<dbReference type="EMBL" id="GGEC01006885">
    <property type="protein sequence ID" value="MBW87368.1"/>
    <property type="molecule type" value="Transcribed_RNA"/>
</dbReference>
<dbReference type="GO" id="GO:0016740">
    <property type="term" value="F:transferase activity"/>
    <property type="evidence" value="ECO:0007669"/>
    <property type="project" value="UniProtKB-KW"/>
</dbReference>
<sequence length="52" mass="6702">MKFWPMMWLMKMEYGKKNSQINLWSFLNFYRKQFRNSCFLREIRMEMSRLPK</sequence>
<accession>A0A2P2J1L3</accession>
<name>A0A2P2J1L3_RHIMU</name>
<protein>
    <submittedName>
        <fullName evidence="1">Pyrophosphatefructose 6-phosphate 1-phosphotransferase subunit beta</fullName>
    </submittedName>
</protein>
<proteinExistence type="predicted"/>
<reference evidence="1" key="1">
    <citation type="submission" date="2018-02" db="EMBL/GenBank/DDBJ databases">
        <title>Rhizophora mucronata_Transcriptome.</title>
        <authorList>
            <person name="Meera S.P."/>
            <person name="Sreeshan A."/>
            <person name="Augustine A."/>
        </authorList>
    </citation>
    <scope>NUCLEOTIDE SEQUENCE</scope>
    <source>
        <tissue evidence="1">Leaf</tissue>
    </source>
</reference>
<organism evidence="1">
    <name type="scientific">Rhizophora mucronata</name>
    <name type="common">Asiatic mangrove</name>
    <dbReference type="NCBI Taxonomy" id="61149"/>
    <lineage>
        <taxon>Eukaryota</taxon>
        <taxon>Viridiplantae</taxon>
        <taxon>Streptophyta</taxon>
        <taxon>Embryophyta</taxon>
        <taxon>Tracheophyta</taxon>
        <taxon>Spermatophyta</taxon>
        <taxon>Magnoliopsida</taxon>
        <taxon>eudicotyledons</taxon>
        <taxon>Gunneridae</taxon>
        <taxon>Pentapetalae</taxon>
        <taxon>rosids</taxon>
        <taxon>fabids</taxon>
        <taxon>Malpighiales</taxon>
        <taxon>Rhizophoraceae</taxon>
        <taxon>Rhizophora</taxon>
    </lineage>
</organism>